<dbReference type="SUPFAM" id="SSF53448">
    <property type="entry name" value="Nucleotide-diphospho-sugar transferases"/>
    <property type="match status" value="1"/>
</dbReference>
<keyword evidence="2" id="KW-0808">Transferase</keyword>
<protein>
    <submittedName>
        <fullName evidence="2">Glycosyl transferase</fullName>
    </submittedName>
</protein>
<evidence type="ECO:0000313" key="3">
    <source>
        <dbReference type="Proteomes" id="UP000183700"/>
    </source>
</evidence>
<dbReference type="InterPro" id="IPR029044">
    <property type="entry name" value="Nucleotide-diphossugar_trans"/>
</dbReference>
<evidence type="ECO:0000313" key="2">
    <source>
        <dbReference type="EMBL" id="OJG37422.1"/>
    </source>
</evidence>
<sequence>MSTPKFSIIIPIYNAEMTIARTISVLKKIGNENFEVLLVNDGSTDSTEKVVKDTVGSDSRFQLLSKKNEGPGLARNFGIEQAQGDYLLFFDADDFPQKTILDDYTAIITANPQLDLIVSSFTFKTLDQGKLADEKNFLVDEYTYEENEEFLSDIYELMNKQLMYVVWNKCYRRDIILDNVIRFKNYRSCEDRLFNLDYYKHCSKVVMNPKIEYVYEFEGGQGITNQYNKDKFATFKEFYLRSNMITNHENKEGMAALLLKGTTSVIFSILETKKISKKQKKNEIATILSDASIVEARKIATNDTPVKKITKLLFNMPRPMFMLVLNSGAFVETRMPGLMALLKRKY</sequence>
<accession>A0A1L8SZT0</accession>
<dbReference type="PANTHER" id="PTHR43685">
    <property type="entry name" value="GLYCOSYLTRANSFERASE"/>
    <property type="match status" value="1"/>
</dbReference>
<dbReference type="RefSeq" id="WP_071860911.1">
    <property type="nucleotide sequence ID" value="NZ_JBHLVS010000018.1"/>
</dbReference>
<dbReference type="Gene3D" id="3.90.550.10">
    <property type="entry name" value="Spore Coat Polysaccharide Biosynthesis Protein SpsA, Chain A"/>
    <property type="match status" value="1"/>
</dbReference>
<dbReference type="EMBL" id="JXKM01000001">
    <property type="protein sequence ID" value="OJG37422.1"/>
    <property type="molecule type" value="Genomic_DNA"/>
</dbReference>
<dbReference type="PANTHER" id="PTHR43685:SF2">
    <property type="entry name" value="GLYCOSYLTRANSFERASE 2-LIKE DOMAIN-CONTAINING PROTEIN"/>
    <property type="match status" value="1"/>
</dbReference>
<comment type="caution">
    <text evidence="2">The sequence shown here is derived from an EMBL/GenBank/DDBJ whole genome shotgun (WGS) entry which is preliminary data.</text>
</comment>
<reference evidence="2 3" key="1">
    <citation type="submission" date="2014-12" db="EMBL/GenBank/DDBJ databases">
        <title>Draft genome sequences of 29 type strains of Enterococci.</title>
        <authorList>
            <person name="Zhong Z."/>
            <person name="Sun Z."/>
            <person name="Liu W."/>
            <person name="Zhang W."/>
            <person name="Zhang H."/>
        </authorList>
    </citation>
    <scope>NUCLEOTIDE SEQUENCE [LARGE SCALE GENOMIC DNA]</scope>
    <source>
        <strain evidence="2 3">DSM 22802</strain>
    </source>
</reference>
<dbReference type="Pfam" id="PF00535">
    <property type="entry name" value="Glycos_transf_2"/>
    <property type="match status" value="1"/>
</dbReference>
<proteinExistence type="predicted"/>
<dbReference type="OrthoDB" id="396512at2"/>
<dbReference type="STRING" id="319970.RV00_GL000379"/>
<dbReference type="CDD" id="cd00761">
    <property type="entry name" value="Glyco_tranf_GTA_type"/>
    <property type="match status" value="1"/>
</dbReference>
<dbReference type="InterPro" id="IPR001173">
    <property type="entry name" value="Glyco_trans_2-like"/>
</dbReference>
<dbReference type="AlphaFoldDB" id="A0A1L8SZT0"/>
<dbReference type="InterPro" id="IPR050834">
    <property type="entry name" value="Glycosyltransf_2"/>
</dbReference>
<organism evidence="2 3">
    <name type="scientific">Enterococcus devriesei</name>
    <dbReference type="NCBI Taxonomy" id="319970"/>
    <lineage>
        <taxon>Bacteria</taxon>
        <taxon>Bacillati</taxon>
        <taxon>Bacillota</taxon>
        <taxon>Bacilli</taxon>
        <taxon>Lactobacillales</taxon>
        <taxon>Enterococcaceae</taxon>
        <taxon>Enterococcus</taxon>
    </lineage>
</organism>
<name>A0A1L8SZT0_9ENTE</name>
<feature type="domain" description="Glycosyltransferase 2-like" evidence="1">
    <location>
        <begin position="7"/>
        <end position="100"/>
    </location>
</feature>
<dbReference type="Proteomes" id="UP000183700">
    <property type="component" value="Unassembled WGS sequence"/>
</dbReference>
<dbReference type="GO" id="GO:0016740">
    <property type="term" value="F:transferase activity"/>
    <property type="evidence" value="ECO:0007669"/>
    <property type="project" value="UniProtKB-KW"/>
</dbReference>
<gene>
    <name evidence="2" type="ORF">RV00_GL000379</name>
</gene>
<evidence type="ECO:0000259" key="1">
    <source>
        <dbReference type="Pfam" id="PF00535"/>
    </source>
</evidence>
<keyword evidence="3" id="KW-1185">Reference proteome</keyword>